<dbReference type="Pfam" id="PF00107">
    <property type="entry name" value="ADH_zinc_N"/>
    <property type="match status" value="1"/>
</dbReference>
<dbReference type="SUPFAM" id="SSF50129">
    <property type="entry name" value="GroES-like"/>
    <property type="match status" value="1"/>
</dbReference>
<proteinExistence type="inferred from homology"/>
<evidence type="ECO:0000259" key="6">
    <source>
        <dbReference type="Pfam" id="PF08240"/>
    </source>
</evidence>
<dbReference type="OrthoDB" id="256333at2759"/>
<dbReference type="PANTHER" id="PTHR43401:SF2">
    <property type="entry name" value="L-THREONINE 3-DEHYDROGENASE"/>
    <property type="match status" value="1"/>
</dbReference>
<evidence type="ECO:0000256" key="2">
    <source>
        <dbReference type="ARBA" id="ARBA00022833"/>
    </source>
</evidence>
<dbReference type="HOGENOM" id="CLU_026673_11_0_1"/>
<dbReference type="Gene3D" id="3.40.50.720">
    <property type="entry name" value="NAD(P)-binding Rossmann-like Domain"/>
    <property type="match status" value="1"/>
</dbReference>
<dbReference type="CDD" id="cd08234">
    <property type="entry name" value="threonine_DH_like"/>
    <property type="match status" value="1"/>
</dbReference>
<organism evidence="7 8">
    <name type="scientific">Dichomitus squalens (strain LYAD-421)</name>
    <name type="common">Western red white-rot fungus</name>
    <dbReference type="NCBI Taxonomy" id="732165"/>
    <lineage>
        <taxon>Eukaryota</taxon>
        <taxon>Fungi</taxon>
        <taxon>Dikarya</taxon>
        <taxon>Basidiomycota</taxon>
        <taxon>Agaricomycotina</taxon>
        <taxon>Agaricomycetes</taxon>
        <taxon>Polyporales</taxon>
        <taxon>Polyporaceae</taxon>
        <taxon>Dichomitus</taxon>
    </lineage>
</organism>
<dbReference type="RefSeq" id="XP_007367768.1">
    <property type="nucleotide sequence ID" value="XM_007367706.1"/>
</dbReference>
<dbReference type="InterPro" id="IPR013149">
    <property type="entry name" value="ADH-like_C"/>
</dbReference>
<dbReference type="OMA" id="EGFRNCQ"/>
<dbReference type="InterPro" id="IPR013154">
    <property type="entry name" value="ADH-like_N"/>
</dbReference>
<evidence type="ECO:0000313" key="8">
    <source>
        <dbReference type="Proteomes" id="UP000053319"/>
    </source>
</evidence>
<gene>
    <name evidence="7" type="ORF">DICSQDRAFT_162455</name>
</gene>
<dbReference type="Proteomes" id="UP000053319">
    <property type="component" value="Unassembled WGS sequence"/>
</dbReference>
<dbReference type="Pfam" id="PF08240">
    <property type="entry name" value="ADH_N"/>
    <property type="match status" value="1"/>
</dbReference>
<evidence type="ECO:0000256" key="3">
    <source>
        <dbReference type="ARBA" id="ARBA00023002"/>
    </source>
</evidence>
<dbReference type="InterPro" id="IPR036291">
    <property type="entry name" value="NAD(P)-bd_dom_sf"/>
</dbReference>
<dbReference type="PANTHER" id="PTHR43401">
    <property type="entry name" value="L-THREONINE 3-DEHYDROGENASE"/>
    <property type="match status" value="1"/>
</dbReference>
<evidence type="ECO:0000313" key="7">
    <source>
        <dbReference type="EMBL" id="EJF59601.1"/>
    </source>
</evidence>
<comment type="similarity">
    <text evidence="4">Belongs to the zinc-containing alcohol dehydrogenase family.</text>
</comment>
<evidence type="ECO:0000259" key="5">
    <source>
        <dbReference type="Pfam" id="PF00107"/>
    </source>
</evidence>
<protein>
    <submittedName>
        <fullName evidence="7">NADP+-dependent D-mannitol dehydrogenase</fullName>
    </submittedName>
</protein>
<feature type="domain" description="Alcohol dehydrogenase-like N-terminal" evidence="6">
    <location>
        <begin position="33"/>
        <end position="129"/>
    </location>
</feature>
<dbReference type="GO" id="GO:0008270">
    <property type="term" value="F:zinc ion binding"/>
    <property type="evidence" value="ECO:0007669"/>
    <property type="project" value="InterPro"/>
</dbReference>
<keyword evidence="1 4" id="KW-0479">Metal-binding</keyword>
<reference evidence="7 8" key="1">
    <citation type="journal article" date="2012" name="Science">
        <title>The Paleozoic origin of enzymatic lignin decomposition reconstructed from 31 fungal genomes.</title>
        <authorList>
            <person name="Floudas D."/>
            <person name="Binder M."/>
            <person name="Riley R."/>
            <person name="Barry K."/>
            <person name="Blanchette R.A."/>
            <person name="Henrissat B."/>
            <person name="Martinez A.T."/>
            <person name="Otillar R."/>
            <person name="Spatafora J.W."/>
            <person name="Yadav J.S."/>
            <person name="Aerts A."/>
            <person name="Benoit I."/>
            <person name="Boyd A."/>
            <person name="Carlson A."/>
            <person name="Copeland A."/>
            <person name="Coutinho P.M."/>
            <person name="de Vries R.P."/>
            <person name="Ferreira P."/>
            <person name="Findley K."/>
            <person name="Foster B."/>
            <person name="Gaskell J."/>
            <person name="Glotzer D."/>
            <person name="Gorecki P."/>
            <person name="Heitman J."/>
            <person name="Hesse C."/>
            <person name="Hori C."/>
            <person name="Igarashi K."/>
            <person name="Jurgens J.A."/>
            <person name="Kallen N."/>
            <person name="Kersten P."/>
            <person name="Kohler A."/>
            <person name="Kuees U."/>
            <person name="Kumar T.K.A."/>
            <person name="Kuo A."/>
            <person name="LaButti K."/>
            <person name="Larrondo L.F."/>
            <person name="Lindquist E."/>
            <person name="Ling A."/>
            <person name="Lombard V."/>
            <person name="Lucas S."/>
            <person name="Lundell T."/>
            <person name="Martin R."/>
            <person name="McLaughlin D.J."/>
            <person name="Morgenstern I."/>
            <person name="Morin E."/>
            <person name="Murat C."/>
            <person name="Nagy L.G."/>
            <person name="Nolan M."/>
            <person name="Ohm R.A."/>
            <person name="Patyshakuliyeva A."/>
            <person name="Rokas A."/>
            <person name="Ruiz-Duenas F.J."/>
            <person name="Sabat G."/>
            <person name="Salamov A."/>
            <person name="Samejima M."/>
            <person name="Schmutz J."/>
            <person name="Slot J.C."/>
            <person name="St John F."/>
            <person name="Stenlid J."/>
            <person name="Sun H."/>
            <person name="Sun S."/>
            <person name="Syed K."/>
            <person name="Tsang A."/>
            <person name="Wiebenga A."/>
            <person name="Young D."/>
            <person name="Pisabarro A."/>
            <person name="Eastwood D.C."/>
            <person name="Martin F."/>
            <person name="Cullen D."/>
            <person name="Grigoriev I.V."/>
            <person name="Hibbett D.S."/>
        </authorList>
    </citation>
    <scope>NUCLEOTIDE SEQUENCE [LARGE SCALE GENOMIC DNA]</scope>
    <source>
        <strain evidence="7 8">LYAD-421 SS1</strain>
    </source>
</reference>
<keyword evidence="3" id="KW-0560">Oxidoreductase</keyword>
<dbReference type="InterPro" id="IPR002328">
    <property type="entry name" value="ADH_Zn_CS"/>
</dbReference>
<dbReference type="InterPro" id="IPR050129">
    <property type="entry name" value="Zn_alcohol_dh"/>
</dbReference>
<evidence type="ECO:0000256" key="1">
    <source>
        <dbReference type="ARBA" id="ARBA00022723"/>
    </source>
</evidence>
<dbReference type="InterPro" id="IPR011032">
    <property type="entry name" value="GroES-like_sf"/>
</dbReference>
<keyword evidence="2 4" id="KW-0862">Zinc</keyword>
<dbReference type="EMBL" id="JH719423">
    <property type="protein sequence ID" value="EJF59601.1"/>
    <property type="molecule type" value="Genomic_DNA"/>
</dbReference>
<dbReference type="SUPFAM" id="SSF51735">
    <property type="entry name" value="NAD(P)-binding Rossmann-fold domains"/>
    <property type="match status" value="1"/>
</dbReference>
<dbReference type="KEGG" id="dsq:DICSQDRAFT_162455"/>
<comment type="cofactor">
    <cofactor evidence="4">
        <name>Zn(2+)</name>
        <dbReference type="ChEBI" id="CHEBI:29105"/>
    </cofactor>
</comment>
<sequence length="343" mass="37343">MASQTMEAIYYEKAGSFKLAMVPVPEFKPREVLIKGLCGSDLHLNGETNIVTYLFIPGHEVVGVIAQVGSAVTGFSKGDRVVADPLVECGHCFFCLRAEFVLCENLNGHGVSIPGGFSQYVAFEVRKVFRTFKIHNISDEEAILIEPTACAIHGIDKLDVKLGIETLVIGAGPTGLVLAQLLKLYGASKVVIAANKGIKTELARKLAAADEYVELDRADPKPQWEKLKKDHPYGFDVVVEATGSAALANDAINYVRRGGSLLVYSVYDPSALVQWSPAKIFIDEIKIVGSFSQPNYFPRAVAYLDSGKINVKGLVTDVFKLSEFQQALDKHKSRDVGKIAVRP</sequence>
<dbReference type="AlphaFoldDB" id="R7SU59"/>
<feature type="domain" description="Alcohol dehydrogenase-like C-terminal" evidence="5">
    <location>
        <begin position="173"/>
        <end position="302"/>
    </location>
</feature>
<dbReference type="Gene3D" id="3.90.180.10">
    <property type="entry name" value="Medium-chain alcohol dehydrogenases, catalytic domain"/>
    <property type="match status" value="1"/>
</dbReference>
<dbReference type="GO" id="GO:0016491">
    <property type="term" value="F:oxidoreductase activity"/>
    <property type="evidence" value="ECO:0007669"/>
    <property type="project" value="UniProtKB-KW"/>
</dbReference>
<name>R7SU59_DICSQ</name>
<accession>R7SU59</accession>
<dbReference type="GeneID" id="18838160"/>
<dbReference type="PROSITE" id="PS00059">
    <property type="entry name" value="ADH_ZINC"/>
    <property type="match status" value="1"/>
</dbReference>
<evidence type="ECO:0000256" key="4">
    <source>
        <dbReference type="RuleBase" id="RU361277"/>
    </source>
</evidence>